<gene>
    <name evidence="1" type="ORF">BV22DRAFT_1135885</name>
</gene>
<name>A0ACB8AUM1_9AGAM</name>
<keyword evidence="2" id="KW-1185">Reference proteome</keyword>
<evidence type="ECO:0000313" key="1">
    <source>
        <dbReference type="EMBL" id="KAH7916925.1"/>
    </source>
</evidence>
<protein>
    <submittedName>
        <fullName evidence="1">Uncharacterized protein</fullName>
    </submittedName>
</protein>
<organism evidence="1 2">
    <name type="scientific">Leucogyrophana mollusca</name>
    <dbReference type="NCBI Taxonomy" id="85980"/>
    <lineage>
        <taxon>Eukaryota</taxon>
        <taxon>Fungi</taxon>
        <taxon>Dikarya</taxon>
        <taxon>Basidiomycota</taxon>
        <taxon>Agaricomycotina</taxon>
        <taxon>Agaricomycetes</taxon>
        <taxon>Agaricomycetidae</taxon>
        <taxon>Boletales</taxon>
        <taxon>Boletales incertae sedis</taxon>
        <taxon>Leucogyrophana</taxon>
    </lineage>
</organism>
<evidence type="ECO:0000313" key="2">
    <source>
        <dbReference type="Proteomes" id="UP000790709"/>
    </source>
</evidence>
<accession>A0ACB8AUM1</accession>
<dbReference type="EMBL" id="MU267453">
    <property type="protein sequence ID" value="KAH7916925.1"/>
    <property type="molecule type" value="Genomic_DNA"/>
</dbReference>
<dbReference type="Proteomes" id="UP000790709">
    <property type="component" value="Unassembled WGS sequence"/>
</dbReference>
<comment type="caution">
    <text evidence="1">The sequence shown here is derived from an EMBL/GenBank/DDBJ whole genome shotgun (WGS) entry which is preliminary data.</text>
</comment>
<proteinExistence type="predicted"/>
<sequence>MHTECGSSQAENVALREEIDALERYLLQSLSVVLLTPRRCPRSPPHVLHHLLDVTFNQGGDKAPSYNSHKDLSSSSRLGLHTSFLGGLGLGVTHSHDIHPTLAVSSAVLVGAASVLGSSGVSLSVLGDVLTGELMQNTHTTKTKT</sequence>
<reference evidence="1" key="1">
    <citation type="journal article" date="2021" name="New Phytol.">
        <title>Evolutionary innovations through gain and loss of genes in the ectomycorrhizal Boletales.</title>
        <authorList>
            <person name="Wu G."/>
            <person name="Miyauchi S."/>
            <person name="Morin E."/>
            <person name="Kuo A."/>
            <person name="Drula E."/>
            <person name="Varga T."/>
            <person name="Kohler A."/>
            <person name="Feng B."/>
            <person name="Cao Y."/>
            <person name="Lipzen A."/>
            <person name="Daum C."/>
            <person name="Hundley H."/>
            <person name="Pangilinan J."/>
            <person name="Johnson J."/>
            <person name="Barry K."/>
            <person name="LaButti K."/>
            <person name="Ng V."/>
            <person name="Ahrendt S."/>
            <person name="Min B."/>
            <person name="Choi I.G."/>
            <person name="Park H."/>
            <person name="Plett J.M."/>
            <person name="Magnuson J."/>
            <person name="Spatafora J.W."/>
            <person name="Nagy L.G."/>
            <person name="Henrissat B."/>
            <person name="Grigoriev I.V."/>
            <person name="Yang Z.L."/>
            <person name="Xu J."/>
            <person name="Martin F.M."/>
        </authorList>
    </citation>
    <scope>NUCLEOTIDE SEQUENCE</scope>
    <source>
        <strain evidence="1">KUC20120723A-06</strain>
    </source>
</reference>